<dbReference type="PRINTS" id="PR00405">
    <property type="entry name" value="REVINTRACTNG"/>
</dbReference>
<dbReference type="EMBL" id="LRGB01000568">
    <property type="protein sequence ID" value="KZS18046.1"/>
    <property type="molecule type" value="Genomic_DNA"/>
</dbReference>
<evidence type="ECO:0000256" key="3">
    <source>
        <dbReference type="ARBA" id="ARBA00022771"/>
    </source>
</evidence>
<feature type="region of interest" description="Disordered" evidence="6">
    <location>
        <begin position="219"/>
        <end position="238"/>
    </location>
</feature>
<proteinExistence type="predicted"/>
<comment type="caution">
    <text evidence="8">The sequence shown here is derived from an EMBL/GenBank/DDBJ whole genome shotgun (WGS) entry which is preliminary data.</text>
</comment>
<dbReference type="FunFam" id="1.10.220.150:FF:000004">
    <property type="entry name" value="Putative ADP-ribosylation factor GTPase-activating protein 2"/>
    <property type="match status" value="1"/>
</dbReference>
<feature type="domain" description="Arf-GAP" evidence="7">
    <location>
        <begin position="12"/>
        <end position="129"/>
    </location>
</feature>
<evidence type="ECO:0000313" key="8">
    <source>
        <dbReference type="EMBL" id="KZS18046.1"/>
    </source>
</evidence>
<dbReference type="STRING" id="35525.A0A162NJK0"/>
<name>A0A162NJK0_9CRUS</name>
<accession>A0A162NJK0</accession>
<dbReference type="Gene3D" id="1.10.220.150">
    <property type="entry name" value="Arf GTPase activating protein"/>
    <property type="match status" value="1"/>
</dbReference>
<dbReference type="InterPro" id="IPR001164">
    <property type="entry name" value="ArfGAP_dom"/>
</dbReference>
<evidence type="ECO:0000256" key="4">
    <source>
        <dbReference type="ARBA" id="ARBA00022833"/>
    </source>
</evidence>
<keyword evidence="4" id="KW-0862">Zinc</keyword>
<dbReference type="PROSITE" id="PS50115">
    <property type="entry name" value="ARFGAP"/>
    <property type="match status" value="1"/>
</dbReference>
<evidence type="ECO:0000256" key="1">
    <source>
        <dbReference type="ARBA" id="ARBA00022468"/>
    </source>
</evidence>
<dbReference type="InterPro" id="IPR038508">
    <property type="entry name" value="ArfGAP_dom_sf"/>
</dbReference>
<dbReference type="SUPFAM" id="SSF57863">
    <property type="entry name" value="ArfGap/RecO-like zinc finger"/>
    <property type="match status" value="1"/>
</dbReference>
<dbReference type="GO" id="GO:0000139">
    <property type="term" value="C:Golgi membrane"/>
    <property type="evidence" value="ECO:0007669"/>
    <property type="project" value="GOC"/>
</dbReference>
<evidence type="ECO:0000256" key="6">
    <source>
        <dbReference type="SAM" id="MobiDB-lite"/>
    </source>
</evidence>
<dbReference type="Proteomes" id="UP000076858">
    <property type="component" value="Unassembled WGS sequence"/>
</dbReference>
<dbReference type="PANTHER" id="PTHR45686:SF4">
    <property type="entry name" value="ADP-RIBOSYLATION FACTOR GTPASE ACTIVATING PROTEIN 3, ISOFORM H"/>
    <property type="match status" value="1"/>
</dbReference>
<keyword evidence="1" id="KW-0343">GTPase activation</keyword>
<dbReference type="PANTHER" id="PTHR45686">
    <property type="entry name" value="ADP-RIBOSYLATION FACTOR GTPASE ACTIVATING PROTEIN 3, ISOFORM H-RELATED"/>
    <property type="match status" value="1"/>
</dbReference>
<feature type="compositionally biased region" description="Low complexity" evidence="6">
    <location>
        <begin position="226"/>
        <end position="238"/>
    </location>
</feature>
<keyword evidence="9" id="KW-1185">Reference proteome</keyword>
<dbReference type="SMART" id="SM00105">
    <property type="entry name" value="ArfGap"/>
    <property type="match status" value="1"/>
</dbReference>
<sequence>MAVEAPNKADIEAIFKRLRSIPSNKTCFDCGAKNPTWSTVTFGVFICIDCSSVHRNLGVHLTFVRSTQLDTQWTWVQLRSMQLGGNANAAAFFRQHNCITMDAQTKYNSRAAMLYKEKLSNLAVQSLKIHGTQLHIDSGTEAVAPQEKKEEDFFAVTEAFPDTTPVNTNGSFLPKIVATEPVKSKESETECQGAGPNVAVISNPSPAVAEPKVAKSLIGQRKPAAKKPGMGAKKGLGATKVHTNFDEIEKEAQLADSMRSQKSADVKPEETESQTNSLRLAYQDLSLESKKQSERLQKVDPSKAQQVERLGMGIMGANSGPRNISHSAISDMAIIQQDSSAFTSSSSASVLASLDRKTFAVAEESSNSFYSKNSGLDDLLTRGGSSKSSRDSDWDMLSDFAPVSKPSQSAAGYGGPISSSSNYGSSTTSGKSSSSTYGSSTKTKEFSSGGPDSGEAQKKFGSAKAISSDQYFQDSGSADQERRSNLSRFQGSSGISSSDYFGTGNSSTGGSKNSGGAGYNIQAPDLDEVKESVRQGVTKVASKLSSLANDFASSIQDRYGY</sequence>
<dbReference type="CDD" id="cd08831">
    <property type="entry name" value="ArfGap_ArfGap2_3_like"/>
    <property type="match status" value="1"/>
</dbReference>
<dbReference type="GO" id="GO:0005096">
    <property type="term" value="F:GTPase activator activity"/>
    <property type="evidence" value="ECO:0007669"/>
    <property type="project" value="UniProtKB-KW"/>
</dbReference>
<evidence type="ECO:0000313" key="9">
    <source>
        <dbReference type="Proteomes" id="UP000076858"/>
    </source>
</evidence>
<feature type="compositionally biased region" description="Polar residues" evidence="6">
    <location>
        <begin position="465"/>
        <end position="478"/>
    </location>
</feature>
<dbReference type="AlphaFoldDB" id="A0A162NJK0"/>
<feature type="region of interest" description="Disordered" evidence="6">
    <location>
        <begin position="254"/>
        <end position="277"/>
    </location>
</feature>
<protein>
    <submittedName>
        <fullName evidence="8">ADP-ribosylation factor GTPase activating protein 3</fullName>
    </submittedName>
</protein>
<gene>
    <name evidence="8" type="ORF">APZ42_016043</name>
</gene>
<dbReference type="Pfam" id="PF01412">
    <property type="entry name" value="ArfGap"/>
    <property type="match status" value="1"/>
</dbReference>
<keyword evidence="3 5" id="KW-0863">Zinc-finger</keyword>
<feature type="region of interest" description="Disordered" evidence="6">
    <location>
        <begin position="381"/>
        <end position="523"/>
    </location>
</feature>
<reference evidence="8 9" key="1">
    <citation type="submission" date="2016-03" db="EMBL/GenBank/DDBJ databases">
        <title>EvidentialGene: Evidence-directed Construction of Genes on Genomes.</title>
        <authorList>
            <person name="Gilbert D.G."/>
            <person name="Choi J.-H."/>
            <person name="Mockaitis K."/>
            <person name="Colbourne J."/>
            <person name="Pfrender M."/>
        </authorList>
    </citation>
    <scope>NUCLEOTIDE SEQUENCE [LARGE SCALE GENOMIC DNA]</scope>
    <source>
        <strain evidence="8 9">Xinb3</strain>
        <tissue evidence="8">Complete organism</tissue>
    </source>
</reference>
<dbReference type="GO" id="GO:0008270">
    <property type="term" value="F:zinc ion binding"/>
    <property type="evidence" value="ECO:0007669"/>
    <property type="project" value="UniProtKB-KW"/>
</dbReference>
<evidence type="ECO:0000256" key="5">
    <source>
        <dbReference type="PROSITE-ProRule" id="PRU00288"/>
    </source>
</evidence>
<evidence type="ECO:0000256" key="2">
    <source>
        <dbReference type="ARBA" id="ARBA00022723"/>
    </source>
</evidence>
<evidence type="ECO:0000259" key="7">
    <source>
        <dbReference type="PROSITE" id="PS50115"/>
    </source>
</evidence>
<organism evidence="8 9">
    <name type="scientific">Daphnia magna</name>
    <dbReference type="NCBI Taxonomy" id="35525"/>
    <lineage>
        <taxon>Eukaryota</taxon>
        <taxon>Metazoa</taxon>
        <taxon>Ecdysozoa</taxon>
        <taxon>Arthropoda</taxon>
        <taxon>Crustacea</taxon>
        <taxon>Branchiopoda</taxon>
        <taxon>Diplostraca</taxon>
        <taxon>Cladocera</taxon>
        <taxon>Anomopoda</taxon>
        <taxon>Daphniidae</taxon>
        <taxon>Daphnia</taxon>
    </lineage>
</organism>
<dbReference type="InterPro" id="IPR037278">
    <property type="entry name" value="ARFGAP/RecO"/>
</dbReference>
<dbReference type="OrthoDB" id="983479at2759"/>
<dbReference type="GO" id="GO:0048205">
    <property type="term" value="P:COPI coating of Golgi vesicle"/>
    <property type="evidence" value="ECO:0007669"/>
    <property type="project" value="TreeGrafter"/>
</dbReference>
<feature type="compositionally biased region" description="Low complexity" evidence="6">
    <location>
        <begin position="418"/>
        <end position="441"/>
    </location>
</feature>
<keyword evidence="2" id="KW-0479">Metal-binding</keyword>
<feature type="compositionally biased region" description="Low complexity" evidence="6">
    <location>
        <begin position="491"/>
        <end position="511"/>
    </location>
</feature>